<feature type="compositionally biased region" description="Polar residues" evidence="2">
    <location>
        <begin position="1"/>
        <end position="10"/>
    </location>
</feature>
<keyword evidence="1" id="KW-0862">Zinc</keyword>
<comment type="caution">
    <text evidence="4">The sequence shown here is derived from an EMBL/GenBank/DDBJ whole genome shotgun (WGS) entry which is preliminary data.</text>
</comment>
<keyword evidence="5" id="KW-1185">Reference proteome</keyword>
<evidence type="ECO:0000259" key="3">
    <source>
        <dbReference type="PROSITE" id="PS51997"/>
    </source>
</evidence>
<dbReference type="GO" id="GO:0005737">
    <property type="term" value="C:cytoplasm"/>
    <property type="evidence" value="ECO:0007669"/>
    <property type="project" value="InterPro"/>
</dbReference>
<feature type="region of interest" description="C4" evidence="1">
    <location>
        <begin position="153"/>
        <end position="183"/>
    </location>
</feature>
<dbReference type="GO" id="GO:0003723">
    <property type="term" value="F:RNA binding"/>
    <property type="evidence" value="ECO:0007669"/>
    <property type="project" value="InterPro"/>
</dbReference>
<sequence>MNSINGNGSRIGSLPDGDKPKQNGYYGSYKTNGSTGRGSAEDAKMPNGTTHPDVDDSVGDSATENDLARRMMELTVEDDDQDFFKSSKAEHACCYCGLSDPSAVACCVCCKKWFCNGRGLIQGSHIVHHMVRAKHFEIQLHKDGPLGDTSLECYNCGNKNSLVLGFIPAKSESLVVLLCRSPCANAANLKDSNWGDASLWKAVIENRQFAKWMLRVRNYSISLS</sequence>
<dbReference type="Proteomes" id="UP000186922">
    <property type="component" value="Unassembled WGS sequence"/>
</dbReference>
<proteinExistence type="predicted"/>
<feature type="region of interest" description="C3H" evidence="1">
    <location>
        <begin position="93"/>
        <end position="125"/>
    </location>
</feature>
<dbReference type="OrthoDB" id="6513042at2759"/>
<dbReference type="Pfam" id="PF09416">
    <property type="entry name" value="UPF1_Zn_bind"/>
    <property type="match status" value="1"/>
</dbReference>
<dbReference type="GO" id="GO:0003724">
    <property type="term" value="F:RNA helicase activity"/>
    <property type="evidence" value="ECO:0007669"/>
    <property type="project" value="InterPro"/>
</dbReference>
<dbReference type="AlphaFoldDB" id="A0A1D1VWU9"/>
<dbReference type="CDD" id="cd21400">
    <property type="entry name" value="ZBD_UPF1-like"/>
    <property type="match status" value="1"/>
</dbReference>
<keyword evidence="1" id="KW-0863">Zinc-finger</keyword>
<dbReference type="GO" id="GO:0000184">
    <property type="term" value="P:nuclear-transcribed mRNA catabolic process, nonsense-mediated decay"/>
    <property type="evidence" value="ECO:0007669"/>
    <property type="project" value="InterPro"/>
</dbReference>
<protein>
    <recommendedName>
        <fullName evidence="3">Upf1 domain-containing protein</fullName>
    </recommendedName>
</protein>
<dbReference type="GO" id="GO:0008270">
    <property type="term" value="F:zinc ion binding"/>
    <property type="evidence" value="ECO:0007669"/>
    <property type="project" value="UniProtKB-UniRule"/>
</dbReference>
<reference evidence="4 5" key="1">
    <citation type="journal article" date="2016" name="Nat. Commun.">
        <title>Extremotolerant tardigrade genome and improved radiotolerance of human cultured cells by tardigrade-unique protein.</title>
        <authorList>
            <person name="Hashimoto T."/>
            <person name="Horikawa D.D."/>
            <person name="Saito Y."/>
            <person name="Kuwahara H."/>
            <person name="Kozuka-Hata H."/>
            <person name="Shin-I T."/>
            <person name="Minakuchi Y."/>
            <person name="Ohishi K."/>
            <person name="Motoyama A."/>
            <person name="Aizu T."/>
            <person name="Enomoto A."/>
            <person name="Kondo K."/>
            <person name="Tanaka S."/>
            <person name="Hara Y."/>
            <person name="Koshikawa S."/>
            <person name="Sagara H."/>
            <person name="Miura T."/>
            <person name="Yokobori S."/>
            <person name="Miyagawa K."/>
            <person name="Suzuki Y."/>
            <person name="Kubo T."/>
            <person name="Oyama M."/>
            <person name="Kohara Y."/>
            <person name="Fujiyama A."/>
            <person name="Arakawa K."/>
            <person name="Katayama T."/>
            <person name="Toyoda A."/>
            <person name="Kunieda T."/>
        </authorList>
    </citation>
    <scope>NUCLEOTIDE SEQUENCE [LARGE SCALE GENOMIC DNA]</scope>
    <source>
        <strain evidence="4 5">YOKOZUNA-1</strain>
    </source>
</reference>
<feature type="region of interest" description="CC/SHH/C" evidence="1">
    <location>
        <begin position="107"/>
        <end position="135"/>
    </location>
</feature>
<gene>
    <name evidence="4" type="primary">RvY_15987-1</name>
    <name evidence="4" type="synonym">RvY_15987.1</name>
    <name evidence="4" type="ORF">RvY_15987</name>
</gene>
<evidence type="ECO:0000256" key="1">
    <source>
        <dbReference type="PROSITE-ProRule" id="PRU01341"/>
    </source>
</evidence>
<evidence type="ECO:0000256" key="2">
    <source>
        <dbReference type="SAM" id="MobiDB-lite"/>
    </source>
</evidence>
<organism evidence="4 5">
    <name type="scientific">Ramazzottius varieornatus</name>
    <name type="common">Water bear</name>
    <name type="synonym">Tardigrade</name>
    <dbReference type="NCBI Taxonomy" id="947166"/>
    <lineage>
        <taxon>Eukaryota</taxon>
        <taxon>Metazoa</taxon>
        <taxon>Ecdysozoa</taxon>
        <taxon>Tardigrada</taxon>
        <taxon>Eutardigrada</taxon>
        <taxon>Parachela</taxon>
        <taxon>Hypsibioidea</taxon>
        <taxon>Ramazzottiidae</taxon>
        <taxon>Ramazzottius</taxon>
    </lineage>
</organism>
<dbReference type="EMBL" id="BDGG01000012">
    <property type="protein sequence ID" value="GAV05935.1"/>
    <property type="molecule type" value="Genomic_DNA"/>
</dbReference>
<dbReference type="STRING" id="947166.A0A1D1VWU9"/>
<evidence type="ECO:0000313" key="5">
    <source>
        <dbReference type="Proteomes" id="UP000186922"/>
    </source>
</evidence>
<dbReference type="GO" id="GO:0005524">
    <property type="term" value="F:ATP binding"/>
    <property type="evidence" value="ECO:0007669"/>
    <property type="project" value="InterPro"/>
</dbReference>
<evidence type="ECO:0000313" key="4">
    <source>
        <dbReference type="EMBL" id="GAV05935.1"/>
    </source>
</evidence>
<name>A0A1D1VWU9_RAMVA</name>
<dbReference type="InterPro" id="IPR018999">
    <property type="entry name" value="UPF1_CH/ZBD"/>
</dbReference>
<feature type="region of interest" description="Disordered" evidence="2">
    <location>
        <begin position="1"/>
        <end position="61"/>
    </location>
</feature>
<accession>A0A1D1VWU9</accession>
<dbReference type="PROSITE" id="PS51997">
    <property type="entry name" value="UPF1_CH_RICH"/>
    <property type="match status" value="1"/>
</dbReference>
<keyword evidence="1" id="KW-0479">Metal-binding</keyword>
<feature type="domain" description="Upf1" evidence="3">
    <location>
        <begin position="85"/>
        <end position="224"/>
    </location>
</feature>